<evidence type="ECO:0000256" key="1">
    <source>
        <dbReference type="SAM" id="MobiDB-lite"/>
    </source>
</evidence>
<comment type="caution">
    <text evidence="3">The sequence shown here is derived from an EMBL/GenBank/DDBJ whole genome shotgun (WGS) entry which is preliminary data.</text>
</comment>
<proteinExistence type="predicted"/>
<protein>
    <recommendedName>
        <fullName evidence="5">Lipoprotein</fullName>
    </recommendedName>
</protein>
<dbReference type="Proteomes" id="UP000609726">
    <property type="component" value="Unassembled WGS sequence"/>
</dbReference>
<keyword evidence="2" id="KW-0732">Signal</keyword>
<feature type="compositionally biased region" description="Pro residues" evidence="1">
    <location>
        <begin position="111"/>
        <end position="126"/>
    </location>
</feature>
<gene>
    <name evidence="3" type="ORF">F2P45_24450</name>
</gene>
<evidence type="ECO:0000313" key="3">
    <source>
        <dbReference type="EMBL" id="NHZ92131.1"/>
    </source>
</evidence>
<feature type="compositionally biased region" description="Basic and acidic residues" evidence="1">
    <location>
        <begin position="97"/>
        <end position="106"/>
    </location>
</feature>
<evidence type="ECO:0000313" key="4">
    <source>
        <dbReference type="Proteomes" id="UP000609726"/>
    </source>
</evidence>
<dbReference type="EMBL" id="WHJH01000040">
    <property type="protein sequence ID" value="NHZ92131.1"/>
    <property type="molecule type" value="Genomic_DNA"/>
</dbReference>
<feature type="signal peptide" evidence="2">
    <location>
        <begin position="1"/>
        <end position="22"/>
    </location>
</feature>
<keyword evidence="4" id="KW-1185">Reference proteome</keyword>
<reference evidence="3 4" key="1">
    <citation type="submission" date="2019-10" db="EMBL/GenBank/DDBJ databases">
        <title>Taxonomy of Antarctic Massilia spp.: description of Massilia rubra sp. nov., Massilia aquatica sp. nov., Massilia mucilaginosa sp. nov., Massilia frigida sp. nov. isolated from streams, lakes and regoliths.</title>
        <authorList>
            <person name="Holochova P."/>
            <person name="Sedlacek I."/>
            <person name="Kralova S."/>
            <person name="Maslanova I."/>
            <person name="Busse H.-J."/>
            <person name="Stankova E."/>
            <person name="Vrbovska V."/>
            <person name="Kovarovic V."/>
            <person name="Bartak M."/>
            <person name="Svec P."/>
            <person name="Pantucek R."/>
        </authorList>
    </citation>
    <scope>NUCLEOTIDE SEQUENCE [LARGE SCALE GENOMIC DNA]</scope>
    <source>
        <strain evidence="3 4">CCM 8733</strain>
    </source>
</reference>
<sequence>MFFNVFNRAILCAGLVALTACGGGEPIGTETITVQTSSASAVQQAPATPATYTNTSTVQGAAAVRSAPAVSTAEREAEQLRMVPYEQAFSLEVRRRALERPEHLREQGPAGNPPAQPACDPAPDPARPAECIATQPVAAAAPAGQAL</sequence>
<feature type="region of interest" description="Disordered" evidence="1">
    <location>
        <begin position="97"/>
        <end position="133"/>
    </location>
</feature>
<dbReference type="RefSeq" id="WP_166880743.1">
    <property type="nucleotide sequence ID" value="NZ_WHJH01000040.1"/>
</dbReference>
<organism evidence="3 4">
    <name type="scientific">Massilia mucilaginosa</name>
    <dbReference type="NCBI Taxonomy" id="2609282"/>
    <lineage>
        <taxon>Bacteria</taxon>
        <taxon>Pseudomonadati</taxon>
        <taxon>Pseudomonadota</taxon>
        <taxon>Betaproteobacteria</taxon>
        <taxon>Burkholderiales</taxon>
        <taxon>Oxalobacteraceae</taxon>
        <taxon>Telluria group</taxon>
        <taxon>Massilia</taxon>
    </lineage>
</organism>
<accession>A0ABX0NZG4</accession>
<name>A0ABX0NZG4_9BURK</name>
<feature type="chain" id="PRO_5045774892" description="Lipoprotein" evidence="2">
    <location>
        <begin position="23"/>
        <end position="147"/>
    </location>
</feature>
<evidence type="ECO:0000256" key="2">
    <source>
        <dbReference type="SAM" id="SignalP"/>
    </source>
</evidence>
<evidence type="ECO:0008006" key="5">
    <source>
        <dbReference type="Google" id="ProtNLM"/>
    </source>
</evidence>